<dbReference type="SUPFAM" id="SSF81324">
    <property type="entry name" value="Voltage-gated potassium channels"/>
    <property type="match status" value="1"/>
</dbReference>
<dbReference type="Proteomes" id="UP001165293">
    <property type="component" value="Unassembled WGS sequence"/>
</dbReference>
<name>A0ABS8JGG7_9GAMM</name>
<protein>
    <submittedName>
        <fullName evidence="3">Potassium channel family protein</fullName>
    </submittedName>
</protein>
<keyword evidence="3" id="KW-0813">Transport</keyword>
<feature type="transmembrane region" description="Helical" evidence="1">
    <location>
        <begin position="18"/>
        <end position="36"/>
    </location>
</feature>
<gene>
    <name evidence="3" type="ORF">LK996_06405</name>
</gene>
<feature type="transmembrane region" description="Helical" evidence="1">
    <location>
        <begin position="67"/>
        <end position="84"/>
    </location>
</feature>
<feature type="transmembrane region" description="Helical" evidence="1">
    <location>
        <begin position="195"/>
        <end position="215"/>
    </location>
</feature>
<feature type="transmembrane region" description="Helical" evidence="1">
    <location>
        <begin position="42"/>
        <end position="60"/>
    </location>
</feature>
<keyword evidence="1" id="KW-1133">Transmembrane helix</keyword>
<keyword evidence="3" id="KW-0406">Ion transport</keyword>
<feature type="transmembrane region" description="Helical" evidence="1">
    <location>
        <begin position="96"/>
        <end position="113"/>
    </location>
</feature>
<evidence type="ECO:0000259" key="2">
    <source>
        <dbReference type="Pfam" id="PF07885"/>
    </source>
</evidence>
<proteinExistence type="predicted"/>
<evidence type="ECO:0000256" key="1">
    <source>
        <dbReference type="SAM" id="Phobius"/>
    </source>
</evidence>
<accession>A0ABS8JGG7</accession>
<keyword evidence="3" id="KW-0407">Ion channel</keyword>
<keyword evidence="1" id="KW-0472">Membrane</keyword>
<dbReference type="RefSeq" id="WP_230526287.1">
    <property type="nucleotide sequence ID" value="NZ_JAJGAK010000001.1"/>
</dbReference>
<dbReference type="Pfam" id="PF07885">
    <property type="entry name" value="Ion_trans_2"/>
    <property type="match status" value="1"/>
</dbReference>
<evidence type="ECO:0000313" key="4">
    <source>
        <dbReference type="Proteomes" id="UP001165293"/>
    </source>
</evidence>
<reference evidence="3" key="1">
    <citation type="submission" date="2021-10" db="EMBL/GenBank/DDBJ databases">
        <authorList>
            <person name="Lyu M."/>
            <person name="Wang X."/>
            <person name="Meng X."/>
            <person name="Xu K."/>
        </authorList>
    </citation>
    <scope>NUCLEOTIDE SEQUENCE</scope>
    <source>
        <strain evidence="3">A6</strain>
    </source>
</reference>
<dbReference type="EMBL" id="JAJGAK010000001">
    <property type="protein sequence ID" value="MCC8362705.1"/>
    <property type="molecule type" value="Genomic_DNA"/>
</dbReference>
<keyword evidence="4" id="KW-1185">Reference proteome</keyword>
<dbReference type="Gene3D" id="1.10.287.70">
    <property type="match status" value="1"/>
</dbReference>
<keyword evidence="1" id="KW-0812">Transmembrane</keyword>
<evidence type="ECO:0000313" key="3">
    <source>
        <dbReference type="EMBL" id="MCC8362705.1"/>
    </source>
</evidence>
<organism evidence="3 4">
    <name type="scientific">Noviluteimonas lactosilytica</name>
    <dbReference type="NCBI Taxonomy" id="2888523"/>
    <lineage>
        <taxon>Bacteria</taxon>
        <taxon>Pseudomonadati</taxon>
        <taxon>Pseudomonadota</taxon>
        <taxon>Gammaproteobacteria</taxon>
        <taxon>Lysobacterales</taxon>
        <taxon>Lysobacteraceae</taxon>
        <taxon>Noviluteimonas</taxon>
    </lineage>
</organism>
<dbReference type="GO" id="GO:0034220">
    <property type="term" value="P:monoatomic ion transmembrane transport"/>
    <property type="evidence" value="ECO:0007669"/>
    <property type="project" value="UniProtKB-KW"/>
</dbReference>
<comment type="caution">
    <text evidence="3">The sequence shown here is derived from an EMBL/GenBank/DDBJ whole genome shotgun (WGS) entry which is preliminary data.</text>
</comment>
<feature type="transmembrane region" description="Helical" evidence="1">
    <location>
        <begin position="125"/>
        <end position="146"/>
    </location>
</feature>
<dbReference type="InterPro" id="IPR013099">
    <property type="entry name" value="K_chnl_dom"/>
</dbReference>
<feature type="domain" description="Potassium channel" evidence="2">
    <location>
        <begin position="146"/>
        <end position="216"/>
    </location>
</feature>
<sequence>MPAAFANAMQWLARNRQVLLFALLVATTALGPVLAALPSGRVLLNVCLGLTLLATTISPMEERARGRGFIIFVMLAIALGLAPLRQPLGVTGPLTMVVWSVIAFIAAARALRYSVSSRRIDLRHLLAALNAYLLVGVFLGALWVVMEELSPGSLLQGGQPIPDMSLPDGIYFSFVTLATLGYGDITPVTPIARGLAVFEAVFGQLYLAVMVARLVSLRIAEETRDAQ</sequence>